<proteinExistence type="predicted"/>
<accession>A0A1M2VJI5</accession>
<evidence type="ECO:0000313" key="2">
    <source>
        <dbReference type="EMBL" id="OJT07764.1"/>
    </source>
</evidence>
<comment type="caution">
    <text evidence="2">The sequence shown here is derived from an EMBL/GenBank/DDBJ whole genome shotgun (WGS) entry which is preliminary data.</text>
</comment>
<sequence>MNLREVDFAARDEPCGSASDPGAAADSALDFADRSHFTQTGTGTMRFVDSFVSPLGTQLDHDLLFASDSSDTRDGTQAGSAEEGGGDEKVVPTVGVDTLADVLGDWADAQRALQRVSEGYDEA</sequence>
<name>A0A1M2VJI5_TRAPU</name>
<evidence type="ECO:0000313" key="3">
    <source>
        <dbReference type="Proteomes" id="UP000184267"/>
    </source>
</evidence>
<dbReference type="Proteomes" id="UP000184267">
    <property type="component" value="Unassembled WGS sequence"/>
</dbReference>
<evidence type="ECO:0000256" key="1">
    <source>
        <dbReference type="SAM" id="MobiDB-lite"/>
    </source>
</evidence>
<organism evidence="2 3">
    <name type="scientific">Trametes pubescens</name>
    <name type="common">White-rot fungus</name>
    <dbReference type="NCBI Taxonomy" id="154538"/>
    <lineage>
        <taxon>Eukaryota</taxon>
        <taxon>Fungi</taxon>
        <taxon>Dikarya</taxon>
        <taxon>Basidiomycota</taxon>
        <taxon>Agaricomycotina</taxon>
        <taxon>Agaricomycetes</taxon>
        <taxon>Polyporales</taxon>
        <taxon>Polyporaceae</taxon>
        <taxon>Trametes</taxon>
    </lineage>
</organism>
<keyword evidence="3" id="KW-1185">Reference proteome</keyword>
<feature type="region of interest" description="Disordered" evidence="1">
    <location>
        <begin position="66"/>
        <end position="91"/>
    </location>
</feature>
<dbReference type="AlphaFoldDB" id="A0A1M2VJI5"/>
<reference evidence="2 3" key="1">
    <citation type="submission" date="2016-10" db="EMBL/GenBank/DDBJ databases">
        <title>Genome sequence of the basidiomycete white-rot fungus Trametes pubescens.</title>
        <authorList>
            <person name="Makela M.R."/>
            <person name="Granchi Z."/>
            <person name="Peng M."/>
            <person name="De Vries R.P."/>
            <person name="Grigoriev I."/>
            <person name="Riley R."/>
            <person name="Hilden K."/>
        </authorList>
    </citation>
    <scope>NUCLEOTIDE SEQUENCE [LARGE SCALE GENOMIC DNA]</scope>
    <source>
        <strain evidence="2 3">FBCC735</strain>
    </source>
</reference>
<dbReference type="OrthoDB" id="10615616at2759"/>
<feature type="region of interest" description="Disordered" evidence="1">
    <location>
        <begin position="1"/>
        <end position="24"/>
    </location>
</feature>
<gene>
    <name evidence="2" type="ORF">TRAPUB_1356</name>
</gene>
<protein>
    <submittedName>
        <fullName evidence="2">Uncharacterized protein</fullName>
    </submittedName>
</protein>
<feature type="compositionally biased region" description="Basic and acidic residues" evidence="1">
    <location>
        <begin position="1"/>
        <end position="14"/>
    </location>
</feature>
<dbReference type="EMBL" id="MNAD01001129">
    <property type="protein sequence ID" value="OJT07764.1"/>
    <property type="molecule type" value="Genomic_DNA"/>
</dbReference>